<dbReference type="AlphaFoldDB" id="A0A8J6N8P9"/>
<evidence type="ECO:0000256" key="1">
    <source>
        <dbReference type="PIRSR" id="PIRSR006661-1"/>
    </source>
</evidence>
<dbReference type="EMBL" id="JACNLK010000013">
    <property type="protein sequence ID" value="MBC8207747.1"/>
    <property type="molecule type" value="Genomic_DNA"/>
</dbReference>
<dbReference type="InterPro" id="IPR014729">
    <property type="entry name" value="Rossmann-like_a/b/a_fold"/>
</dbReference>
<name>A0A8J6N8P9_9BACT</name>
<gene>
    <name evidence="2" type="ORF">H8E79_01080</name>
</gene>
<dbReference type="GO" id="GO:0016783">
    <property type="term" value="F:sulfurtransferase activity"/>
    <property type="evidence" value="ECO:0007669"/>
    <property type="project" value="InterPro"/>
</dbReference>
<dbReference type="SUPFAM" id="SSF52402">
    <property type="entry name" value="Adenine nucleotide alpha hydrolases-like"/>
    <property type="match status" value="1"/>
</dbReference>
<dbReference type="Proteomes" id="UP000599024">
    <property type="component" value="Unassembled WGS sequence"/>
</dbReference>
<sequence length="270" mass="30226">MTDDSEQRYYQLCEILAGYGRVAVAYSGGVDSSLLAHAALETLGSDNVLILHGVSCLQSQYDLKLVRNDLERDPLLVKAYCQVNLDPLEWADFVENSERRCYFCKRHLYGRLLKESAKAGCAVLVDGTNSDDQNADRPGLLAIKELDIQTPLDAVKLGKKEIRLMAARFRLSAHDRLSNSCLATRIPRSIPISFELLQLVERGEDFLRGQGFRGCRVRPRKKEIVIQVLDQDFVRLSCSRVRHGIVSYFQDVGLGSVAVELKGRPVDLLG</sequence>
<feature type="active site" description="Nucleophile and sulfur donor" evidence="1">
    <location>
        <position position="181"/>
    </location>
</feature>
<protein>
    <submittedName>
        <fullName evidence="2">ATP-dependent sacrificial sulfur transferase LarE</fullName>
    </submittedName>
</protein>
<proteinExistence type="predicted"/>
<dbReference type="PANTHER" id="PTHR43169">
    <property type="entry name" value="EXSB FAMILY PROTEIN"/>
    <property type="match status" value="1"/>
</dbReference>
<evidence type="ECO:0000313" key="3">
    <source>
        <dbReference type="Proteomes" id="UP000599024"/>
    </source>
</evidence>
<comment type="caution">
    <text evidence="2">The sequence shown here is derived from an EMBL/GenBank/DDBJ whole genome shotgun (WGS) entry which is preliminary data.</text>
</comment>
<keyword evidence="2" id="KW-0808">Transferase</keyword>
<reference evidence="2 3" key="1">
    <citation type="submission" date="2020-08" db="EMBL/GenBank/DDBJ databases">
        <title>Bridging the membrane lipid divide: bacteria of the FCB group superphylum have the potential to synthesize archaeal ether lipids.</title>
        <authorList>
            <person name="Villanueva L."/>
            <person name="Von Meijenfeldt F.A.B."/>
            <person name="Westbye A.B."/>
            <person name="Yadav S."/>
            <person name="Hopmans E.C."/>
            <person name="Dutilh B.E."/>
            <person name="Sinninghe Damste J.S."/>
        </authorList>
    </citation>
    <scope>NUCLEOTIDE SEQUENCE [LARGE SCALE GENOMIC DNA]</scope>
    <source>
        <strain evidence="2">NIOZ-UU81</strain>
    </source>
</reference>
<dbReference type="Gene3D" id="3.40.50.620">
    <property type="entry name" value="HUPs"/>
    <property type="match status" value="1"/>
</dbReference>
<organism evidence="2 3">
    <name type="scientific">Candidatus Desulfatifera sulfidica</name>
    <dbReference type="NCBI Taxonomy" id="2841691"/>
    <lineage>
        <taxon>Bacteria</taxon>
        <taxon>Pseudomonadati</taxon>
        <taxon>Thermodesulfobacteriota</taxon>
        <taxon>Desulfobulbia</taxon>
        <taxon>Desulfobulbales</taxon>
        <taxon>Desulfobulbaceae</taxon>
        <taxon>Candidatus Desulfatifera</taxon>
    </lineage>
</organism>
<dbReference type="PANTHER" id="PTHR43169:SF2">
    <property type="entry name" value="NAD_GMP SYNTHASE DOMAIN-CONTAINING PROTEIN"/>
    <property type="match status" value="1"/>
</dbReference>
<dbReference type="InterPro" id="IPR005232">
    <property type="entry name" value="LarE"/>
</dbReference>
<accession>A0A8J6N8P9</accession>
<dbReference type="InterPro" id="IPR052188">
    <property type="entry name" value="Ni-pincer_cofactor_biosynth"/>
</dbReference>
<evidence type="ECO:0000313" key="2">
    <source>
        <dbReference type="EMBL" id="MBC8207747.1"/>
    </source>
</evidence>
<dbReference type="PIRSF" id="PIRSF006661">
    <property type="entry name" value="PP-lp_UCP006661"/>
    <property type="match status" value="1"/>
</dbReference>